<evidence type="ECO:0000256" key="1">
    <source>
        <dbReference type="ARBA" id="ARBA00004772"/>
    </source>
</evidence>
<evidence type="ECO:0000256" key="6">
    <source>
        <dbReference type="ARBA" id="ARBA00037589"/>
    </source>
</evidence>
<dbReference type="UniPathway" id="UPA00251">
    <property type="reaction ID" value="UER00320"/>
</dbReference>
<evidence type="ECO:0000256" key="3">
    <source>
        <dbReference type="ARBA" id="ARBA00013109"/>
    </source>
</evidence>
<dbReference type="RefSeq" id="WP_231638181.1">
    <property type="nucleotide sequence ID" value="NZ_BBYR01000045.1"/>
</dbReference>
<sequence length="277" mass="28669">MLVTRPAEQADEWVAQLRSAGIDAVALPLIGIHPPGDPSAVVAAWAALDTTDLVVFVSPNAVRHVFAARPAGRGWPVGCTAAAPGPGTREALRAAGVPADAIAEPPHDAAQFDSESLWGVLGRRDWTGRRALIARGEDGGRDWLAARLTDAGARVDFLAAYRRGPPQPDAPGWALLAAARAAPGAHAWWFSSSEAIGHLADLVAVPRGAPAPDWAGACAIATHPRIAERARAAGFGHVAACLPTREALVACIESLPSELPAGAPRTEPPLPSPPRDP</sequence>
<keyword evidence="5 9" id="KW-0627">Porphyrin biosynthesis</keyword>
<dbReference type="GO" id="GO:0006782">
    <property type="term" value="P:protoporphyrinogen IX biosynthetic process"/>
    <property type="evidence" value="ECO:0007669"/>
    <property type="project" value="UniProtKB-UniRule"/>
</dbReference>
<keyword evidence="4 9" id="KW-0456">Lyase</keyword>
<comment type="pathway">
    <text evidence="1 9">Porphyrin-containing compound metabolism; protoporphyrin-IX biosynthesis; coproporphyrinogen-III from 5-aminolevulinate: step 3/4.</text>
</comment>
<dbReference type="InterPro" id="IPR039793">
    <property type="entry name" value="UROS/Hem4"/>
</dbReference>
<comment type="catalytic activity">
    <reaction evidence="8 9">
        <text>hydroxymethylbilane = uroporphyrinogen III + H2O</text>
        <dbReference type="Rhea" id="RHEA:18965"/>
        <dbReference type="ChEBI" id="CHEBI:15377"/>
        <dbReference type="ChEBI" id="CHEBI:57308"/>
        <dbReference type="ChEBI" id="CHEBI:57845"/>
        <dbReference type="EC" id="4.2.1.75"/>
    </reaction>
</comment>
<reference evidence="13" key="1">
    <citation type="submission" date="2015-07" db="EMBL/GenBank/DDBJ databases">
        <title>Discovery of a poly(ethylene terephthalate assimilation.</title>
        <authorList>
            <person name="Yoshida S."/>
            <person name="Hiraga K."/>
            <person name="Takehana T."/>
            <person name="Taniguchi I."/>
            <person name="Yamaji H."/>
            <person name="Maeda Y."/>
            <person name="Toyohara K."/>
            <person name="Miyamoto K."/>
            <person name="Kimura Y."/>
            <person name="Oda K."/>
        </authorList>
    </citation>
    <scope>NUCLEOTIDE SEQUENCE [LARGE SCALE GENOMIC DNA]</scope>
    <source>
        <strain evidence="13">NBRC 110686 / TISTR 2288 / 201-F6</strain>
    </source>
</reference>
<comment type="function">
    <text evidence="6 9">Catalyzes cyclization of the linear tetrapyrrole, hydroxymethylbilane, to the macrocyclic uroporphyrinogen III.</text>
</comment>
<keyword evidence="13" id="KW-1185">Reference proteome</keyword>
<gene>
    <name evidence="12" type="ORF">ISF6_3183</name>
</gene>
<dbReference type="CDD" id="cd06578">
    <property type="entry name" value="HemD"/>
    <property type="match status" value="1"/>
</dbReference>
<dbReference type="EC" id="4.2.1.75" evidence="3 9"/>
<evidence type="ECO:0000256" key="7">
    <source>
        <dbReference type="ARBA" id="ARBA00040167"/>
    </source>
</evidence>
<dbReference type="Proteomes" id="UP000037660">
    <property type="component" value="Unassembled WGS sequence"/>
</dbReference>
<evidence type="ECO:0000256" key="10">
    <source>
        <dbReference type="SAM" id="MobiDB-lite"/>
    </source>
</evidence>
<evidence type="ECO:0000256" key="2">
    <source>
        <dbReference type="ARBA" id="ARBA00008133"/>
    </source>
</evidence>
<evidence type="ECO:0000256" key="5">
    <source>
        <dbReference type="ARBA" id="ARBA00023244"/>
    </source>
</evidence>
<name>A0A0K8P3V6_PISS1</name>
<organism evidence="12 13">
    <name type="scientific">Piscinibacter sakaiensis</name>
    <name type="common">Ideonella sakaiensis</name>
    <dbReference type="NCBI Taxonomy" id="1547922"/>
    <lineage>
        <taxon>Bacteria</taxon>
        <taxon>Pseudomonadati</taxon>
        <taxon>Pseudomonadota</taxon>
        <taxon>Betaproteobacteria</taxon>
        <taxon>Burkholderiales</taxon>
        <taxon>Sphaerotilaceae</taxon>
        <taxon>Piscinibacter</taxon>
    </lineage>
</organism>
<accession>A0A0K8P3V6</accession>
<dbReference type="GO" id="GO:0004852">
    <property type="term" value="F:uroporphyrinogen-III synthase activity"/>
    <property type="evidence" value="ECO:0007669"/>
    <property type="project" value="UniProtKB-UniRule"/>
</dbReference>
<evidence type="ECO:0000256" key="4">
    <source>
        <dbReference type="ARBA" id="ARBA00023239"/>
    </source>
</evidence>
<dbReference type="Pfam" id="PF02602">
    <property type="entry name" value="HEM4"/>
    <property type="match status" value="1"/>
</dbReference>
<proteinExistence type="inferred from homology"/>
<dbReference type="GO" id="GO:0006780">
    <property type="term" value="P:uroporphyrinogen III biosynthetic process"/>
    <property type="evidence" value="ECO:0007669"/>
    <property type="project" value="UniProtKB-UniRule"/>
</dbReference>
<feature type="compositionally biased region" description="Pro residues" evidence="10">
    <location>
        <begin position="266"/>
        <end position="277"/>
    </location>
</feature>
<evidence type="ECO:0000259" key="11">
    <source>
        <dbReference type="Pfam" id="PF02602"/>
    </source>
</evidence>
<dbReference type="STRING" id="1547922.ISF6_3183"/>
<dbReference type="PANTHER" id="PTHR38042:SF1">
    <property type="entry name" value="UROPORPHYRINOGEN-III SYNTHASE, CHLOROPLASTIC"/>
    <property type="match status" value="1"/>
</dbReference>
<comment type="caution">
    <text evidence="12">The sequence shown here is derived from an EMBL/GenBank/DDBJ whole genome shotgun (WGS) entry which is preliminary data.</text>
</comment>
<reference evidence="12 13" key="2">
    <citation type="journal article" date="2016" name="Science">
        <title>A bacterium that degrades and assimilates poly(ethylene terephthalate).</title>
        <authorList>
            <person name="Yoshida S."/>
            <person name="Hiraga K."/>
            <person name="Takehana T."/>
            <person name="Taniguchi I."/>
            <person name="Yamaji H."/>
            <person name="Maeda Y."/>
            <person name="Toyohara K."/>
            <person name="Miyamoto K."/>
            <person name="Kimura Y."/>
            <person name="Oda K."/>
        </authorList>
    </citation>
    <scope>NUCLEOTIDE SEQUENCE [LARGE SCALE GENOMIC DNA]</scope>
    <source>
        <strain evidence="13">NBRC 110686 / TISTR 2288 / 201-F6</strain>
    </source>
</reference>
<feature type="region of interest" description="Disordered" evidence="10">
    <location>
        <begin position="258"/>
        <end position="277"/>
    </location>
</feature>
<evidence type="ECO:0000313" key="13">
    <source>
        <dbReference type="Proteomes" id="UP000037660"/>
    </source>
</evidence>
<dbReference type="InterPro" id="IPR036108">
    <property type="entry name" value="4pyrrol_syn_uPrphyn_synt_sf"/>
</dbReference>
<feature type="domain" description="Tetrapyrrole biosynthesis uroporphyrinogen III synthase" evidence="11">
    <location>
        <begin position="11"/>
        <end position="249"/>
    </location>
</feature>
<evidence type="ECO:0000256" key="8">
    <source>
        <dbReference type="ARBA" id="ARBA00048617"/>
    </source>
</evidence>
<dbReference type="PANTHER" id="PTHR38042">
    <property type="entry name" value="UROPORPHYRINOGEN-III SYNTHASE, CHLOROPLASTIC"/>
    <property type="match status" value="1"/>
</dbReference>
<dbReference type="InterPro" id="IPR003754">
    <property type="entry name" value="4pyrrol_synth_uPrphyn_synth"/>
</dbReference>
<dbReference type="Gene3D" id="3.40.50.10090">
    <property type="match status" value="2"/>
</dbReference>
<comment type="similarity">
    <text evidence="2 9">Belongs to the uroporphyrinogen-III synthase family.</text>
</comment>
<dbReference type="EMBL" id="BBYR01000045">
    <property type="protein sequence ID" value="GAP37328.1"/>
    <property type="molecule type" value="Genomic_DNA"/>
</dbReference>
<evidence type="ECO:0000313" key="12">
    <source>
        <dbReference type="EMBL" id="GAP37328.1"/>
    </source>
</evidence>
<dbReference type="AlphaFoldDB" id="A0A0K8P3V6"/>
<dbReference type="SUPFAM" id="SSF69618">
    <property type="entry name" value="HemD-like"/>
    <property type="match status" value="1"/>
</dbReference>
<protein>
    <recommendedName>
        <fullName evidence="7 9">Uroporphyrinogen-III synthase</fullName>
        <ecNumber evidence="3 9">4.2.1.75</ecNumber>
    </recommendedName>
</protein>
<evidence type="ECO:0000256" key="9">
    <source>
        <dbReference type="RuleBase" id="RU366031"/>
    </source>
</evidence>